<feature type="domain" description="FHA" evidence="1">
    <location>
        <begin position="416"/>
        <end position="486"/>
    </location>
</feature>
<dbReference type="AlphaFoldDB" id="A0AA46E0H6"/>
<dbReference type="RefSeq" id="WP_134112030.1">
    <property type="nucleotide sequence ID" value="NZ_SOBG01000001.1"/>
</dbReference>
<dbReference type="SUPFAM" id="SSF49879">
    <property type="entry name" value="SMAD/FHA domain"/>
    <property type="match status" value="1"/>
</dbReference>
<gene>
    <name evidence="2" type="ORF">EV215_0211</name>
</gene>
<sequence>MNKLYSIKEISNLAKNILDERYKKKGWLLKKLEVISAETVIKNIKKGDSLIKENEKINDEVKKIYNIQDALLAYYVAFHRSNEKDKRAIENIKKNKIRYLDTIKKYIELNIDKKNNYENIEILENLINILKIEKLEQSLLLEKRFFLNKEAINTFNKIEALNYNDYKIANEEFKTYFKYNLPIIKELKAKIIKKYNENINNIKEFLNGNKNIENIKEKLIYISYINPENYKKLKNIINNYYKMEKIILFLESDNDYNNYIKLEELKKEYNEIKSINFVVPLLINTFNKLNNKLKKYNKIYFRKNLQEFFNNNHQEVYDKLFLVENYYSKTDKKIIDLYFLELITILDEIDIDKKLNKLENLIETDINLDTKDILIEELMEYYKKEIKNYNFLDEYTIKIYDNQYDIFYNIINKNKITIGRSRINDIVLNSKFVSRKEHLIINLEKMLFENPKFKIFYIDNEISDIVNEKEIKKSLFELNIGNVFTFKVIVKENYILFIPYEDKTNIKECNEFSFEDFKKNIYIIIIKNSSLYFDKYNVSDIEIGEEEFSLEYLDNKYFINYKDKMKRVVKKIEFFIDNRYKVSIK</sequence>
<accession>A0AA46E0H6</accession>
<dbReference type="InterPro" id="IPR008984">
    <property type="entry name" value="SMAD_FHA_dom_sf"/>
</dbReference>
<evidence type="ECO:0000313" key="2">
    <source>
        <dbReference type="EMBL" id="TDT72407.1"/>
    </source>
</evidence>
<comment type="caution">
    <text evidence="2">The sequence shown here is derived from an EMBL/GenBank/DDBJ whole genome shotgun (WGS) entry which is preliminary data.</text>
</comment>
<dbReference type="Gene3D" id="2.60.200.20">
    <property type="match status" value="1"/>
</dbReference>
<keyword evidence="3" id="KW-1185">Reference proteome</keyword>
<organism evidence="2 3">
    <name type="scientific">Hypnocyclicus thermotrophus</name>
    <dbReference type="NCBI Taxonomy" id="1627895"/>
    <lineage>
        <taxon>Bacteria</taxon>
        <taxon>Fusobacteriati</taxon>
        <taxon>Fusobacteriota</taxon>
        <taxon>Fusobacteriia</taxon>
        <taxon>Fusobacteriales</taxon>
        <taxon>Fusobacteriaceae</taxon>
        <taxon>Hypnocyclicus</taxon>
    </lineage>
</organism>
<evidence type="ECO:0000259" key="1">
    <source>
        <dbReference type="Pfam" id="PF00498"/>
    </source>
</evidence>
<protein>
    <submittedName>
        <fullName evidence="2">FHA domain-containing protein</fullName>
    </submittedName>
</protein>
<dbReference type="CDD" id="cd00060">
    <property type="entry name" value="FHA"/>
    <property type="match status" value="1"/>
</dbReference>
<dbReference type="InterPro" id="IPR000253">
    <property type="entry name" value="FHA_dom"/>
</dbReference>
<evidence type="ECO:0000313" key="3">
    <source>
        <dbReference type="Proteomes" id="UP000294678"/>
    </source>
</evidence>
<proteinExistence type="predicted"/>
<reference evidence="2 3" key="1">
    <citation type="submission" date="2019-03" db="EMBL/GenBank/DDBJ databases">
        <title>Genomic Encyclopedia of Type Strains, Phase IV (KMG-IV): sequencing the most valuable type-strain genomes for metagenomic binning, comparative biology and taxonomic classification.</title>
        <authorList>
            <person name="Goeker M."/>
        </authorList>
    </citation>
    <scope>NUCLEOTIDE SEQUENCE [LARGE SCALE GENOMIC DNA]</scope>
    <source>
        <strain evidence="2 3">DSM 100055</strain>
    </source>
</reference>
<dbReference type="Proteomes" id="UP000294678">
    <property type="component" value="Unassembled WGS sequence"/>
</dbReference>
<name>A0AA46E0H6_9FUSO</name>
<dbReference type="Pfam" id="PF00498">
    <property type="entry name" value="FHA"/>
    <property type="match status" value="1"/>
</dbReference>
<dbReference type="EMBL" id="SOBG01000001">
    <property type="protein sequence ID" value="TDT72407.1"/>
    <property type="molecule type" value="Genomic_DNA"/>
</dbReference>